<accession>A0A178ZA78</accession>
<dbReference type="RefSeq" id="XP_018689490.1">
    <property type="nucleotide sequence ID" value="XM_018840809.1"/>
</dbReference>
<organism evidence="1 2">
    <name type="scientific">Fonsecaea erecta</name>
    <dbReference type="NCBI Taxonomy" id="1367422"/>
    <lineage>
        <taxon>Eukaryota</taxon>
        <taxon>Fungi</taxon>
        <taxon>Dikarya</taxon>
        <taxon>Ascomycota</taxon>
        <taxon>Pezizomycotina</taxon>
        <taxon>Eurotiomycetes</taxon>
        <taxon>Chaetothyriomycetidae</taxon>
        <taxon>Chaetothyriales</taxon>
        <taxon>Herpotrichiellaceae</taxon>
        <taxon>Fonsecaea</taxon>
    </lineage>
</organism>
<gene>
    <name evidence="1" type="ORF">AYL99_09302</name>
</gene>
<sequence length="158" mass="17687">MKLQMPKILASAPGAPILNPTSPCYKISPVRFDDYNFTDGKEYDPWSGYGRYITDVEKSLASIDPVAVKNGIRATPIAALDPTWETRKLSQQLRPRRLTKIKELMTGLPRLEGKECDLTLQTLYKVIDESVSQEESLAKYRVPGPDAASNVLEQLAYL</sequence>
<dbReference type="AlphaFoldDB" id="A0A178ZA78"/>
<evidence type="ECO:0000313" key="2">
    <source>
        <dbReference type="Proteomes" id="UP000078343"/>
    </source>
</evidence>
<evidence type="ECO:0000313" key="1">
    <source>
        <dbReference type="EMBL" id="OAP56123.1"/>
    </source>
</evidence>
<proteinExistence type="predicted"/>
<comment type="caution">
    <text evidence="1">The sequence shown here is derived from an EMBL/GenBank/DDBJ whole genome shotgun (WGS) entry which is preliminary data.</text>
</comment>
<dbReference type="STRING" id="1367422.A0A178ZA78"/>
<dbReference type="OrthoDB" id="191139at2759"/>
<dbReference type="EMBL" id="LVYI01000009">
    <property type="protein sequence ID" value="OAP56123.1"/>
    <property type="molecule type" value="Genomic_DNA"/>
</dbReference>
<dbReference type="GeneID" id="30013470"/>
<name>A0A178ZA78_9EURO</name>
<protein>
    <submittedName>
        <fullName evidence="1">Uncharacterized protein</fullName>
    </submittedName>
</protein>
<dbReference type="Proteomes" id="UP000078343">
    <property type="component" value="Unassembled WGS sequence"/>
</dbReference>
<reference evidence="1 2" key="1">
    <citation type="submission" date="2016-04" db="EMBL/GenBank/DDBJ databases">
        <title>Draft genome of Fonsecaea erecta CBS 125763.</title>
        <authorList>
            <person name="Weiss V.A."/>
            <person name="Vicente V.A."/>
            <person name="Raittz R.T."/>
            <person name="Moreno L.F."/>
            <person name="De Souza E.M."/>
            <person name="Pedrosa F.O."/>
            <person name="Steffens M.B."/>
            <person name="Faoro H."/>
            <person name="Tadra-Sfeir M.Z."/>
            <person name="Najafzadeh M.J."/>
            <person name="Felipe M.S."/>
            <person name="Teixeira M."/>
            <person name="Sun J."/>
            <person name="Xi L."/>
            <person name="Gomes R."/>
            <person name="De Azevedo C.M."/>
            <person name="Salgado C.G."/>
            <person name="Da Silva M.B."/>
            <person name="Nascimento M.F."/>
            <person name="Queiroz-Telles F."/>
            <person name="Attili D.S."/>
            <person name="Gorbushina A."/>
        </authorList>
    </citation>
    <scope>NUCLEOTIDE SEQUENCE [LARGE SCALE GENOMIC DNA]</scope>
    <source>
        <strain evidence="1 2">CBS 125763</strain>
    </source>
</reference>
<keyword evidence="2" id="KW-1185">Reference proteome</keyword>